<name>A0A0K8TQG1_TABBR</name>
<keyword evidence="5" id="KW-0539">Nucleus</keyword>
<evidence type="ECO:0000256" key="1">
    <source>
        <dbReference type="ARBA" id="ARBA00004123"/>
    </source>
</evidence>
<dbReference type="PANTHER" id="PTHR31742">
    <property type="entry name" value="RPA-INTERACTING PROTEIN RPAIN"/>
    <property type="match status" value="1"/>
</dbReference>
<proteinExistence type="evidence at transcript level"/>
<organism evidence="8">
    <name type="scientific">Tabanus bromius</name>
    <name type="common">Band-eyed brown horse fly</name>
    <dbReference type="NCBI Taxonomy" id="304241"/>
    <lineage>
        <taxon>Eukaryota</taxon>
        <taxon>Metazoa</taxon>
        <taxon>Ecdysozoa</taxon>
        <taxon>Arthropoda</taxon>
        <taxon>Hexapoda</taxon>
        <taxon>Insecta</taxon>
        <taxon>Pterygota</taxon>
        <taxon>Neoptera</taxon>
        <taxon>Endopterygota</taxon>
        <taxon>Diptera</taxon>
        <taxon>Brachycera</taxon>
        <taxon>Tabanomorpha</taxon>
        <taxon>Tabanoidea</taxon>
        <taxon>Tabanidae</taxon>
        <taxon>Tabanus</taxon>
    </lineage>
</organism>
<evidence type="ECO:0000259" key="7">
    <source>
        <dbReference type="Pfam" id="PF14768"/>
    </source>
</evidence>
<dbReference type="EMBL" id="GDAI01001006">
    <property type="protein sequence ID" value="JAI16597.1"/>
    <property type="molecule type" value="mRNA"/>
</dbReference>
<dbReference type="InterPro" id="IPR028156">
    <property type="entry name" value="RIP"/>
</dbReference>
<feature type="domain" description="RPA-interacting protein C-terminal" evidence="7">
    <location>
        <begin position="115"/>
        <end position="192"/>
    </location>
</feature>
<dbReference type="Pfam" id="PF14766">
    <property type="entry name" value="RPA_interact_N"/>
    <property type="match status" value="1"/>
</dbReference>
<dbReference type="GO" id="GO:0005634">
    <property type="term" value="C:nucleus"/>
    <property type="evidence" value="ECO:0007669"/>
    <property type="project" value="UniProtKB-SubCell"/>
</dbReference>
<protein>
    <recommendedName>
        <fullName evidence="9">RPA-interacting protein C-terminal domain-containing protein</fullName>
    </recommendedName>
</protein>
<dbReference type="InterPro" id="IPR028159">
    <property type="entry name" value="RPA_interact_C_dom"/>
</dbReference>
<keyword evidence="2" id="KW-0479">Metal-binding</keyword>
<dbReference type="GO" id="GO:0008270">
    <property type="term" value="F:zinc ion binding"/>
    <property type="evidence" value="ECO:0007669"/>
    <property type="project" value="UniProtKB-KW"/>
</dbReference>
<dbReference type="InterPro" id="IPR028158">
    <property type="entry name" value="RPA_interact_N_dom"/>
</dbReference>
<dbReference type="PANTHER" id="PTHR31742:SF1">
    <property type="entry name" value="RPA-INTERACTING PROTEIN"/>
    <property type="match status" value="1"/>
</dbReference>
<evidence type="ECO:0000259" key="6">
    <source>
        <dbReference type="Pfam" id="PF14766"/>
    </source>
</evidence>
<evidence type="ECO:0000256" key="3">
    <source>
        <dbReference type="ARBA" id="ARBA00022771"/>
    </source>
</evidence>
<feature type="domain" description="RPA-interacting protein N-terminal" evidence="6">
    <location>
        <begin position="23"/>
        <end position="54"/>
    </location>
</feature>
<evidence type="ECO:0000256" key="5">
    <source>
        <dbReference type="ARBA" id="ARBA00023242"/>
    </source>
</evidence>
<comment type="subcellular location">
    <subcellularLocation>
        <location evidence="1">Nucleus</location>
    </subcellularLocation>
</comment>
<evidence type="ECO:0000313" key="8">
    <source>
        <dbReference type="EMBL" id="JAI16597.1"/>
    </source>
</evidence>
<sequence>PSPTFHVSTEQKIKSKKAAHQFKYGSPKLRDTLRERCRSRIKEARQAKFSQGRDIRNEAFIKNVVLEELAQLEGDINLQELIYQEISEEANYWFLEEMENGEKYLIELESMDVVFCPICQKSKLSKDDCKLSCECGIRFDYSGSVEEFGVQINHVLQEHEANCVKNLNIFTEPEKDGKVNLTILCENCGYYSVV</sequence>
<feature type="non-terminal residue" evidence="8">
    <location>
        <position position="1"/>
    </location>
</feature>
<evidence type="ECO:0008006" key="9">
    <source>
        <dbReference type="Google" id="ProtNLM"/>
    </source>
</evidence>
<dbReference type="Pfam" id="PF14768">
    <property type="entry name" value="RPA_interact_C"/>
    <property type="match status" value="1"/>
</dbReference>
<dbReference type="GO" id="GO:0006606">
    <property type="term" value="P:protein import into nucleus"/>
    <property type="evidence" value="ECO:0007669"/>
    <property type="project" value="TreeGrafter"/>
</dbReference>
<accession>A0A0K8TQG1</accession>
<evidence type="ECO:0000256" key="4">
    <source>
        <dbReference type="ARBA" id="ARBA00022833"/>
    </source>
</evidence>
<evidence type="ECO:0000256" key="2">
    <source>
        <dbReference type="ARBA" id="ARBA00022723"/>
    </source>
</evidence>
<keyword evidence="4" id="KW-0862">Zinc</keyword>
<keyword evidence="3" id="KW-0863">Zinc-finger</keyword>
<reference evidence="8" key="1">
    <citation type="journal article" date="2015" name="Insect Biochem. Mol. Biol.">
        <title>An insight into the sialome of the horse fly, Tabanus bromius.</title>
        <authorList>
            <person name="Ribeiro J.M."/>
            <person name="Kazimirova M."/>
            <person name="Takac P."/>
            <person name="Andersen J.F."/>
            <person name="Francischetti I.M."/>
        </authorList>
    </citation>
    <scope>NUCLEOTIDE SEQUENCE</scope>
</reference>
<dbReference type="AlphaFoldDB" id="A0A0K8TQG1"/>